<keyword evidence="7" id="KW-0443">Lipid metabolism</keyword>
<dbReference type="PANTHER" id="PTHR48083">
    <property type="entry name" value="MEDIUM-CHAIN SPECIFIC ACYL-COA DEHYDROGENASE, MITOCHONDRIAL-RELATED"/>
    <property type="match status" value="1"/>
</dbReference>
<evidence type="ECO:0000256" key="5">
    <source>
        <dbReference type="ARBA" id="ARBA00022827"/>
    </source>
</evidence>
<dbReference type="InterPro" id="IPR009075">
    <property type="entry name" value="AcylCo_DH/oxidase_C"/>
</dbReference>
<gene>
    <name evidence="11" type="ORF">TELCIR_06377</name>
</gene>
<proteinExistence type="inferred from homology"/>
<dbReference type="GO" id="GO:0050660">
    <property type="term" value="F:flavin adenine dinucleotide binding"/>
    <property type="evidence" value="ECO:0007669"/>
    <property type="project" value="InterPro"/>
</dbReference>
<dbReference type="InterPro" id="IPR011945">
    <property type="entry name" value="HAD-SF_ppase_IA/epoxid_hydro_N"/>
</dbReference>
<dbReference type="InterPro" id="IPR046373">
    <property type="entry name" value="Acyl-CoA_Oxase/DH_mid-dom_sf"/>
</dbReference>
<evidence type="ECO:0000256" key="1">
    <source>
        <dbReference type="ARBA" id="ARBA00001974"/>
    </source>
</evidence>
<keyword evidence="6" id="KW-0560">Oxidoreductase</keyword>
<dbReference type="Gene3D" id="1.10.540.10">
    <property type="entry name" value="Acyl-CoA dehydrogenase/oxidase, N-terminal domain"/>
    <property type="match status" value="1"/>
</dbReference>
<dbReference type="SUPFAM" id="SSF56784">
    <property type="entry name" value="HAD-like"/>
    <property type="match status" value="1"/>
</dbReference>
<feature type="domain" description="Aminoglycoside phosphotransferase" evidence="10">
    <location>
        <begin position="143"/>
        <end position="372"/>
    </location>
</feature>
<dbReference type="InterPro" id="IPR023214">
    <property type="entry name" value="HAD_sf"/>
</dbReference>
<dbReference type="InterPro" id="IPR006439">
    <property type="entry name" value="HAD-SF_hydro_IA"/>
</dbReference>
<dbReference type="InterPro" id="IPR041726">
    <property type="entry name" value="ACAD10_11_N"/>
</dbReference>
<dbReference type="PANTHER" id="PTHR48083:SF35">
    <property type="entry name" value="ACYL-COA DEHYDROGENASE FAMILY MEMBER 10"/>
    <property type="match status" value="1"/>
</dbReference>
<feature type="domain" description="Acyl-CoA dehydrogenase/oxidase C-terminal" evidence="9">
    <location>
        <begin position="640"/>
        <end position="789"/>
    </location>
</feature>
<dbReference type="InterPro" id="IPR036412">
    <property type="entry name" value="HAD-like_sf"/>
</dbReference>
<evidence type="ECO:0000259" key="9">
    <source>
        <dbReference type="Pfam" id="PF00441"/>
    </source>
</evidence>
<comment type="similarity">
    <text evidence="3">Belongs to the acyl-CoA dehydrogenase family.</text>
</comment>
<dbReference type="Pfam" id="PF00702">
    <property type="entry name" value="Hydrolase"/>
    <property type="match status" value="1"/>
</dbReference>
<dbReference type="InterPro" id="IPR002575">
    <property type="entry name" value="Aminoglycoside_PTrfase"/>
</dbReference>
<dbReference type="InterPro" id="IPR050741">
    <property type="entry name" value="Acyl-CoA_dehydrogenase"/>
</dbReference>
<organism evidence="11 12">
    <name type="scientific">Teladorsagia circumcincta</name>
    <name type="common">Brown stomach worm</name>
    <name type="synonym">Ostertagia circumcincta</name>
    <dbReference type="NCBI Taxonomy" id="45464"/>
    <lineage>
        <taxon>Eukaryota</taxon>
        <taxon>Metazoa</taxon>
        <taxon>Ecdysozoa</taxon>
        <taxon>Nematoda</taxon>
        <taxon>Chromadorea</taxon>
        <taxon>Rhabditida</taxon>
        <taxon>Rhabditina</taxon>
        <taxon>Rhabditomorpha</taxon>
        <taxon>Strongyloidea</taxon>
        <taxon>Trichostrongylidae</taxon>
        <taxon>Teladorsagia</taxon>
    </lineage>
</organism>
<comment type="cofactor">
    <cofactor evidence="1">
        <name>FAD</name>
        <dbReference type="ChEBI" id="CHEBI:57692"/>
    </cofactor>
</comment>
<dbReference type="SUPFAM" id="SSF47203">
    <property type="entry name" value="Acyl-CoA dehydrogenase C-terminal domain-like"/>
    <property type="match status" value="1"/>
</dbReference>
<dbReference type="InterPro" id="IPR011009">
    <property type="entry name" value="Kinase-like_dom_sf"/>
</dbReference>
<reference evidence="11 12" key="1">
    <citation type="submission" date="2015-09" db="EMBL/GenBank/DDBJ databases">
        <title>Draft genome of the parasitic nematode Teladorsagia circumcincta isolate WARC Sus (inbred).</title>
        <authorList>
            <person name="Mitreva M."/>
        </authorList>
    </citation>
    <scope>NUCLEOTIDE SEQUENCE [LARGE SCALE GENOMIC DNA]</scope>
    <source>
        <strain evidence="11 12">S</strain>
    </source>
</reference>
<dbReference type="SUPFAM" id="SSF56645">
    <property type="entry name" value="Acyl-CoA dehydrogenase NM domain-like"/>
    <property type="match status" value="1"/>
</dbReference>
<dbReference type="GO" id="GO:0005739">
    <property type="term" value="C:mitochondrion"/>
    <property type="evidence" value="ECO:0007669"/>
    <property type="project" value="TreeGrafter"/>
</dbReference>
<dbReference type="GO" id="GO:0003995">
    <property type="term" value="F:acyl-CoA dehydrogenase activity"/>
    <property type="evidence" value="ECO:0007669"/>
    <property type="project" value="TreeGrafter"/>
</dbReference>
<keyword evidence="12" id="KW-1185">Reference proteome</keyword>
<evidence type="ECO:0000256" key="7">
    <source>
        <dbReference type="ARBA" id="ARBA00023098"/>
    </source>
</evidence>
<dbReference type="Pfam" id="PF00441">
    <property type="entry name" value="Acyl-CoA_dh_1"/>
    <property type="match status" value="1"/>
</dbReference>
<dbReference type="InterPro" id="IPR009100">
    <property type="entry name" value="AcylCoA_DH/oxidase_NM_dom_sf"/>
</dbReference>
<evidence type="ECO:0000256" key="3">
    <source>
        <dbReference type="ARBA" id="ARBA00009347"/>
    </source>
</evidence>
<dbReference type="NCBIfam" id="TIGR02247">
    <property type="entry name" value="HAD-1A3-hyp"/>
    <property type="match status" value="1"/>
</dbReference>
<dbReference type="InterPro" id="IPR036250">
    <property type="entry name" value="AcylCo_DH-like_C"/>
</dbReference>
<protein>
    <submittedName>
        <fullName evidence="11">Acyl-CoA dehydrogenase protein</fullName>
    </submittedName>
</protein>
<dbReference type="CDD" id="cd05154">
    <property type="entry name" value="ACAD10_11_N-like"/>
    <property type="match status" value="1"/>
</dbReference>
<accession>A0A2G9UNI8</accession>
<dbReference type="Gene3D" id="3.40.50.1000">
    <property type="entry name" value="HAD superfamily/HAD-like"/>
    <property type="match status" value="1"/>
</dbReference>
<dbReference type="Gene3D" id="3.90.1200.10">
    <property type="match status" value="1"/>
</dbReference>
<evidence type="ECO:0000259" key="10">
    <source>
        <dbReference type="Pfam" id="PF01636"/>
    </source>
</evidence>
<dbReference type="Proteomes" id="UP000230423">
    <property type="component" value="Unassembled WGS sequence"/>
</dbReference>
<dbReference type="InterPro" id="IPR037069">
    <property type="entry name" value="AcylCoA_DH/ox_N_sf"/>
</dbReference>
<keyword evidence="4" id="KW-0285">Flavoprotein</keyword>
<evidence type="ECO:0000256" key="2">
    <source>
        <dbReference type="ARBA" id="ARBA00004275"/>
    </source>
</evidence>
<dbReference type="Gene3D" id="1.20.140.10">
    <property type="entry name" value="Butyryl-CoA Dehydrogenase, subunit A, domain 3"/>
    <property type="match status" value="1"/>
</dbReference>
<evidence type="ECO:0000256" key="8">
    <source>
        <dbReference type="ARBA" id="ARBA00023140"/>
    </source>
</evidence>
<keyword evidence="8" id="KW-0576">Peroxisome</keyword>
<dbReference type="OrthoDB" id="434771at2759"/>
<dbReference type="PRINTS" id="PR00413">
    <property type="entry name" value="HADHALOGNASE"/>
</dbReference>
<dbReference type="SUPFAM" id="SSF56112">
    <property type="entry name" value="Protein kinase-like (PK-like)"/>
    <property type="match status" value="1"/>
</dbReference>
<dbReference type="AlphaFoldDB" id="A0A2G9UNI8"/>
<evidence type="ECO:0000313" key="12">
    <source>
        <dbReference type="Proteomes" id="UP000230423"/>
    </source>
</evidence>
<dbReference type="CDD" id="cd02603">
    <property type="entry name" value="HAD_sEH-N_like"/>
    <property type="match status" value="1"/>
</dbReference>
<evidence type="ECO:0000313" key="11">
    <source>
        <dbReference type="EMBL" id="PIO71716.1"/>
    </source>
</evidence>
<dbReference type="Gene3D" id="2.40.110.10">
    <property type="entry name" value="Butyryl-CoA Dehydrogenase, subunit A, domain 2"/>
    <property type="match status" value="1"/>
</dbReference>
<evidence type="ECO:0000256" key="4">
    <source>
        <dbReference type="ARBA" id="ARBA00022630"/>
    </source>
</evidence>
<evidence type="ECO:0000256" key="6">
    <source>
        <dbReference type="ARBA" id="ARBA00023002"/>
    </source>
</evidence>
<dbReference type="GO" id="GO:0005777">
    <property type="term" value="C:peroxisome"/>
    <property type="evidence" value="ECO:0007669"/>
    <property type="project" value="UniProtKB-SubCell"/>
</dbReference>
<dbReference type="Gene3D" id="3.30.200.20">
    <property type="entry name" value="Phosphorylase Kinase, domain 1"/>
    <property type="match status" value="1"/>
</dbReference>
<keyword evidence="5" id="KW-0274">FAD</keyword>
<dbReference type="EMBL" id="KZ345869">
    <property type="protein sequence ID" value="PIO71716.1"/>
    <property type="molecule type" value="Genomic_DNA"/>
</dbReference>
<sequence length="824" mass="93371">MGIRTALLTNNFFADRARRTPTIPIGFEKHFDVVVESCRAGMRKPEPVIYRRICEALKVTPEECVFLDDLGPNLKPAKEMGFTTIKVTSPSQAVADLKGILKDIFDFPPGTRECLPREKLPEDKLLKFLEQKLNVKDTKQFVIRRFGHGQSNPTYYIKIGGKEVVLRKKPSGHLLPKAHQIDREFRVQKALDGHVPVPKVIVYNENLLDTPFYLMEYTKGRIFMDPALPELKPNERREIYNEAIRTLSKIHSVNHGKVGLGDYGRKEGYMKRNLERWAKNYEMAKTDEVPEMYQLHDFLRQNIPANGSDVTIVHGDFRLDNLVFHPTENRVIAVLDWETSTIGDSYADLATFLFPHYSTIKNKVLPGMGHHSEEDLQRFGIPTISEVLELYAQTRQVEQIDPEKWVFYVAFVVYRFASIIQGVYKRSLQKNAASTDAHRLAVVPRLLAGGGLAIIKRMQHGVKETGLLAVVPQSLSAKAQKLYEIVRKIVHDEIIPLEAEALQYYQGPKRWTPYPKLEKIKIFNCQAPDTGNMEVLIKYGNEAQKKKWLEPLLKGEIKSCFAMTEPDVASSDATNIQFQKYFKAGRFSQQSMVLVPMKSPGVQIVRNLHVFGADDAPSGHCEVLFTNVRVPVENMILGEGRGFEIAQGRLGPGRIHHAMRLIGHAERAIDIMKERTSYRVAFGRRLREFDSIRKEIALSRCEVEQARLLVLKAAQMIDTRGAKEAQSEIAMIKVVAPNMAQRVVDRAIQMLGGQGLTVDTPLSFFFIAARSLRLADGPDEVHLETIAKHEFKKGPSSNELPGFTSKAPYMFVLTQLTLSKMDIP</sequence>
<dbReference type="Pfam" id="PF01636">
    <property type="entry name" value="APH"/>
    <property type="match status" value="1"/>
</dbReference>
<dbReference type="NCBIfam" id="TIGR01509">
    <property type="entry name" value="HAD-SF-IA-v3"/>
    <property type="match status" value="1"/>
</dbReference>
<dbReference type="GO" id="GO:0033539">
    <property type="term" value="P:fatty acid beta-oxidation using acyl-CoA dehydrogenase"/>
    <property type="evidence" value="ECO:0007669"/>
    <property type="project" value="TreeGrafter"/>
</dbReference>
<name>A0A2G9UNI8_TELCI</name>
<comment type="subcellular location">
    <subcellularLocation>
        <location evidence="2">Peroxisome</location>
    </subcellularLocation>
</comment>